<dbReference type="PROSITE" id="PS51186">
    <property type="entry name" value="GNAT"/>
    <property type="match status" value="1"/>
</dbReference>
<dbReference type="InterPro" id="IPR000182">
    <property type="entry name" value="GNAT_dom"/>
</dbReference>
<dbReference type="InterPro" id="IPR016181">
    <property type="entry name" value="Acyl_CoA_acyltransferase"/>
</dbReference>
<dbReference type="Pfam" id="PF13673">
    <property type="entry name" value="Acetyltransf_10"/>
    <property type="match status" value="1"/>
</dbReference>
<accession>A0A6G8AVZ0</accession>
<feature type="domain" description="N-acetyltransferase" evidence="1">
    <location>
        <begin position="3"/>
        <end position="152"/>
    </location>
</feature>
<dbReference type="GO" id="GO:0016747">
    <property type="term" value="F:acyltransferase activity, transferring groups other than amino-acyl groups"/>
    <property type="evidence" value="ECO:0007669"/>
    <property type="project" value="InterPro"/>
</dbReference>
<evidence type="ECO:0000259" key="1">
    <source>
        <dbReference type="PROSITE" id="PS51186"/>
    </source>
</evidence>
<dbReference type="KEGG" id="vhy:G7082_11705"/>
<sequence length="152" mass="17579">MKLTYRKMTEKDEQMVTKIFTESFNYDTALHFGKGAEDGPPGYSDGRLFKRLLANQEADSLLITRADKIIGIIAINPEIREVLYFCVLPECINQGVGSAVWKDIEDKYGKDYWRLETPSYSLSNHHFYQKNGFKKTGEKEYPEGGRSYIFQK</sequence>
<gene>
    <name evidence="2" type="ORF">G7082_11705</name>
</gene>
<evidence type="ECO:0000313" key="3">
    <source>
        <dbReference type="Proteomes" id="UP000501747"/>
    </source>
</evidence>
<dbReference type="EMBL" id="CP049887">
    <property type="protein sequence ID" value="QIL49105.1"/>
    <property type="molecule type" value="Genomic_DNA"/>
</dbReference>
<dbReference type="Proteomes" id="UP000501747">
    <property type="component" value="Chromosome"/>
</dbReference>
<dbReference type="CDD" id="cd04301">
    <property type="entry name" value="NAT_SF"/>
    <property type="match status" value="1"/>
</dbReference>
<dbReference type="RefSeq" id="WP_166035234.1">
    <property type="nucleotide sequence ID" value="NZ_CP049887.1"/>
</dbReference>
<dbReference type="AlphaFoldDB" id="A0A6G8AVZ0"/>
<evidence type="ECO:0000313" key="2">
    <source>
        <dbReference type="EMBL" id="QIL49105.1"/>
    </source>
</evidence>
<proteinExistence type="predicted"/>
<protein>
    <submittedName>
        <fullName evidence="2">GNAT family N-acetyltransferase</fullName>
    </submittedName>
</protein>
<name>A0A6G8AVZ0_9ENTE</name>
<keyword evidence="3" id="KW-1185">Reference proteome</keyword>
<keyword evidence="2" id="KW-0808">Transferase</keyword>
<dbReference type="SUPFAM" id="SSF55729">
    <property type="entry name" value="Acyl-CoA N-acyltransferases (Nat)"/>
    <property type="match status" value="1"/>
</dbReference>
<dbReference type="Gene3D" id="3.40.630.30">
    <property type="match status" value="1"/>
</dbReference>
<organism evidence="2 3">
    <name type="scientific">Vagococcus hydrophili</name>
    <dbReference type="NCBI Taxonomy" id="2714947"/>
    <lineage>
        <taxon>Bacteria</taxon>
        <taxon>Bacillati</taxon>
        <taxon>Bacillota</taxon>
        <taxon>Bacilli</taxon>
        <taxon>Lactobacillales</taxon>
        <taxon>Enterococcaceae</taxon>
        <taxon>Vagococcus</taxon>
    </lineage>
</organism>
<reference evidence="2 3" key="1">
    <citation type="submission" date="2020-03" db="EMBL/GenBank/DDBJ databases">
        <title>Vagococcus sp. nov., isolated from beetles.</title>
        <authorList>
            <person name="Hyun D.-W."/>
            <person name="Bae J.-W."/>
        </authorList>
    </citation>
    <scope>NUCLEOTIDE SEQUENCE [LARGE SCALE GENOMIC DNA]</scope>
    <source>
        <strain evidence="2 3">HDW17B</strain>
    </source>
</reference>